<comment type="caution">
    <text evidence="1">The sequence shown here is derived from an EMBL/GenBank/DDBJ whole genome shotgun (WGS) entry which is preliminary data.</text>
</comment>
<sequence>MRGTISNIFLKREKNFFTPPFELGLLPGILREEMIKRV</sequence>
<dbReference type="InterPro" id="IPR001544">
    <property type="entry name" value="Aminotrans_IV"/>
</dbReference>
<evidence type="ECO:0000313" key="1">
    <source>
        <dbReference type="EMBL" id="PMP95605.1"/>
    </source>
</evidence>
<dbReference type="Proteomes" id="UP000235619">
    <property type="component" value="Unassembled WGS sequence"/>
</dbReference>
<reference evidence="1 2" key="1">
    <citation type="submission" date="2018-01" db="EMBL/GenBank/DDBJ databases">
        <title>Metagenomic assembled genomes from two thermal pools in the Uzon Caldera, Kamchatka, Russia.</title>
        <authorList>
            <person name="Wilkins L."/>
            <person name="Ettinger C."/>
        </authorList>
    </citation>
    <scope>NUCLEOTIDE SEQUENCE [LARGE SCALE GENOMIC DNA]</scope>
    <source>
        <strain evidence="1">ARK-04</strain>
    </source>
</reference>
<dbReference type="InterPro" id="IPR036038">
    <property type="entry name" value="Aminotransferase-like"/>
</dbReference>
<dbReference type="GO" id="GO:0003824">
    <property type="term" value="F:catalytic activity"/>
    <property type="evidence" value="ECO:0007669"/>
    <property type="project" value="InterPro"/>
</dbReference>
<dbReference type="SUPFAM" id="SSF56752">
    <property type="entry name" value="D-aminoacid aminotransferase-like PLP-dependent enzymes"/>
    <property type="match status" value="1"/>
</dbReference>
<name>A0A2N7QB17_9BACT</name>
<evidence type="ECO:0000313" key="2">
    <source>
        <dbReference type="Proteomes" id="UP000235619"/>
    </source>
</evidence>
<accession>A0A2N7QB17</accession>
<protein>
    <submittedName>
        <fullName evidence="1">Uncharacterized protein</fullName>
    </submittedName>
</protein>
<dbReference type="InterPro" id="IPR043132">
    <property type="entry name" value="BCAT-like_C"/>
</dbReference>
<dbReference type="EMBL" id="PNJD01000324">
    <property type="protein sequence ID" value="PMP95605.1"/>
    <property type="molecule type" value="Genomic_DNA"/>
</dbReference>
<gene>
    <name evidence="1" type="ORF">C0169_05275</name>
</gene>
<dbReference type="AlphaFoldDB" id="A0A2N7QB17"/>
<proteinExistence type="predicted"/>
<dbReference type="Gene3D" id="3.20.10.10">
    <property type="entry name" value="D-amino Acid Aminotransferase, subunit A, domain 2"/>
    <property type="match status" value="1"/>
</dbReference>
<organism evidence="1 2">
    <name type="scientific">Thermodesulfobacterium geofontis</name>
    <dbReference type="NCBI Taxonomy" id="1295609"/>
    <lineage>
        <taxon>Bacteria</taxon>
        <taxon>Pseudomonadati</taxon>
        <taxon>Thermodesulfobacteriota</taxon>
        <taxon>Thermodesulfobacteria</taxon>
        <taxon>Thermodesulfobacteriales</taxon>
        <taxon>Thermodesulfobacteriaceae</taxon>
        <taxon>Thermodesulfobacterium</taxon>
    </lineage>
</organism>
<dbReference type="Pfam" id="PF01063">
    <property type="entry name" value="Aminotran_4"/>
    <property type="match status" value="1"/>
</dbReference>